<gene>
    <name evidence="4" type="ORF">GCM10025789_29510</name>
</gene>
<organism evidence="4 5">
    <name type="scientific">Tessaracoccus lubricantis</name>
    <dbReference type="NCBI Taxonomy" id="545543"/>
    <lineage>
        <taxon>Bacteria</taxon>
        <taxon>Bacillati</taxon>
        <taxon>Actinomycetota</taxon>
        <taxon>Actinomycetes</taxon>
        <taxon>Propionibacteriales</taxon>
        <taxon>Propionibacteriaceae</taxon>
        <taxon>Tessaracoccus</taxon>
    </lineage>
</organism>
<name>A0ABP9FLJ4_9ACTN</name>
<feature type="compositionally biased region" description="Low complexity" evidence="1">
    <location>
        <begin position="50"/>
        <end position="63"/>
    </location>
</feature>
<feature type="signal peptide" evidence="3">
    <location>
        <begin position="1"/>
        <end position="23"/>
    </location>
</feature>
<feature type="chain" id="PRO_5045511142" description="DUF3153 domain-containing protein" evidence="3">
    <location>
        <begin position="24"/>
        <end position="310"/>
    </location>
</feature>
<evidence type="ECO:0008006" key="6">
    <source>
        <dbReference type="Google" id="ProtNLM"/>
    </source>
</evidence>
<reference evidence="5" key="1">
    <citation type="journal article" date="2019" name="Int. J. Syst. Evol. Microbiol.">
        <title>The Global Catalogue of Microorganisms (GCM) 10K type strain sequencing project: providing services to taxonomists for standard genome sequencing and annotation.</title>
        <authorList>
            <consortium name="The Broad Institute Genomics Platform"/>
            <consortium name="The Broad Institute Genome Sequencing Center for Infectious Disease"/>
            <person name="Wu L."/>
            <person name="Ma J."/>
        </authorList>
    </citation>
    <scope>NUCLEOTIDE SEQUENCE [LARGE SCALE GENOMIC DNA]</scope>
    <source>
        <strain evidence="5">JCM 19125</strain>
    </source>
</reference>
<dbReference type="RefSeq" id="WP_345584231.1">
    <property type="nucleotide sequence ID" value="NZ_BAABLV010000044.1"/>
</dbReference>
<keyword evidence="2" id="KW-1133">Transmembrane helix</keyword>
<feature type="compositionally biased region" description="Pro residues" evidence="1">
    <location>
        <begin position="82"/>
        <end position="93"/>
    </location>
</feature>
<comment type="caution">
    <text evidence="4">The sequence shown here is derived from an EMBL/GenBank/DDBJ whole genome shotgun (WGS) entry which is preliminary data.</text>
</comment>
<feature type="transmembrane region" description="Helical" evidence="2">
    <location>
        <begin position="270"/>
        <end position="289"/>
    </location>
</feature>
<evidence type="ECO:0000256" key="1">
    <source>
        <dbReference type="SAM" id="MobiDB-lite"/>
    </source>
</evidence>
<evidence type="ECO:0000256" key="3">
    <source>
        <dbReference type="SAM" id="SignalP"/>
    </source>
</evidence>
<evidence type="ECO:0000256" key="2">
    <source>
        <dbReference type="SAM" id="Phobius"/>
    </source>
</evidence>
<feature type="compositionally biased region" description="Low complexity" evidence="1">
    <location>
        <begin position="137"/>
        <end position="150"/>
    </location>
</feature>
<evidence type="ECO:0000313" key="5">
    <source>
        <dbReference type="Proteomes" id="UP001501521"/>
    </source>
</evidence>
<feature type="compositionally biased region" description="Low complexity" evidence="1">
    <location>
        <begin position="94"/>
        <end position="127"/>
    </location>
</feature>
<proteinExistence type="predicted"/>
<keyword evidence="5" id="KW-1185">Reference proteome</keyword>
<protein>
    <recommendedName>
        <fullName evidence="6">DUF3153 domain-containing protein</fullName>
    </recommendedName>
</protein>
<keyword evidence="2" id="KW-0812">Transmembrane</keyword>
<accession>A0ABP9FLJ4</accession>
<sequence length="310" mass="31908">MKLPIGRALTVAAAALAVAVVQGAVLTQPGSVAVADGSGGSGISVWVLETTPSPSPSGSVSPTAKPSATQSASTRPTGRPTAPVPSQPGPPSVLPSAAPSSRPTMAPPSNRTTRPSRPVRPGSSSTPRNDRPESTDSASAVPTSPAASVPPEKEEEVSIGGLLYVSGLAGDTRMSINPWGGSHTIRFTVRNASNATLDAEASFRMLNLFGQQLGPEMAVEIKDLEPDEVREVAAEMTGLGQWTLVKAETVFTPPEKLGDTELAPVKRDQWVFFVPWYLLGGTGLAIAAVRLGPRLIRQLGGSALSPEVAG</sequence>
<evidence type="ECO:0000313" key="4">
    <source>
        <dbReference type="EMBL" id="GAA4908079.1"/>
    </source>
</evidence>
<dbReference type="Proteomes" id="UP001501521">
    <property type="component" value="Unassembled WGS sequence"/>
</dbReference>
<keyword evidence="2" id="KW-0472">Membrane</keyword>
<feature type="region of interest" description="Disordered" evidence="1">
    <location>
        <begin position="45"/>
        <end position="157"/>
    </location>
</feature>
<keyword evidence="3" id="KW-0732">Signal</keyword>
<feature type="compositionally biased region" description="Polar residues" evidence="1">
    <location>
        <begin position="64"/>
        <end position="76"/>
    </location>
</feature>
<dbReference type="EMBL" id="BAABLV010000044">
    <property type="protein sequence ID" value="GAA4908079.1"/>
    <property type="molecule type" value="Genomic_DNA"/>
</dbReference>